<evidence type="ECO:0000256" key="7">
    <source>
        <dbReference type="SAM" id="MobiDB-lite"/>
    </source>
</evidence>
<dbReference type="InterPro" id="IPR003657">
    <property type="entry name" value="WRKY_dom"/>
</dbReference>
<keyword evidence="3" id="KW-0238">DNA-binding</keyword>
<feature type="compositionally biased region" description="Basic residues" evidence="7">
    <location>
        <begin position="116"/>
        <end position="125"/>
    </location>
</feature>
<dbReference type="AlphaFoldDB" id="A0A0K8WMH1"/>
<dbReference type="GO" id="GO:0003700">
    <property type="term" value="F:DNA-binding transcription factor activity"/>
    <property type="evidence" value="ECO:0007669"/>
    <property type="project" value="InterPro"/>
</dbReference>
<evidence type="ECO:0000313" key="9">
    <source>
        <dbReference type="EMBL" id="JAI52341.1"/>
    </source>
</evidence>
<evidence type="ECO:0000256" key="6">
    <source>
        <dbReference type="ARBA" id="ARBA00060761"/>
    </source>
</evidence>
<feature type="domain" description="WRKY" evidence="8">
    <location>
        <begin position="131"/>
        <end position="197"/>
    </location>
</feature>
<dbReference type="PANTHER" id="PTHR32096:SF80">
    <property type="entry name" value="WRKY TRANSCRIPTION FACTOR 27-RELATED"/>
    <property type="match status" value="1"/>
</dbReference>
<dbReference type="SUPFAM" id="SSF118290">
    <property type="entry name" value="WRKY DNA-binding domain"/>
    <property type="match status" value="1"/>
</dbReference>
<dbReference type="GO" id="GO:0000976">
    <property type="term" value="F:transcription cis-regulatory region binding"/>
    <property type="evidence" value="ECO:0007669"/>
    <property type="project" value="TreeGrafter"/>
</dbReference>
<organism evidence="9">
    <name type="scientific">Acacia koa</name>
    <name type="common">Koa tree</name>
    <dbReference type="NCBI Taxonomy" id="468172"/>
    <lineage>
        <taxon>Eukaryota</taxon>
        <taxon>Viridiplantae</taxon>
        <taxon>Streptophyta</taxon>
        <taxon>Embryophyta</taxon>
        <taxon>Tracheophyta</taxon>
        <taxon>Spermatophyta</taxon>
        <taxon>Magnoliopsida</taxon>
        <taxon>eudicotyledons</taxon>
        <taxon>Gunneridae</taxon>
        <taxon>Pentapetalae</taxon>
        <taxon>rosids</taxon>
        <taxon>fabids</taxon>
        <taxon>Fabales</taxon>
        <taxon>Fabaceae</taxon>
        <taxon>Caesalpinioideae</taxon>
        <taxon>mimosoid clade</taxon>
        <taxon>Acacieae</taxon>
        <taxon>Acacia</taxon>
    </lineage>
</organism>
<dbReference type="Pfam" id="PF03106">
    <property type="entry name" value="WRKY"/>
    <property type="match status" value="1"/>
</dbReference>
<evidence type="ECO:0000256" key="2">
    <source>
        <dbReference type="ARBA" id="ARBA00023015"/>
    </source>
</evidence>
<keyword evidence="2" id="KW-0805">Transcription regulation</keyword>
<evidence type="ECO:0000259" key="8">
    <source>
        <dbReference type="PROSITE" id="PS50811"/>
    </source>
</evidence>
<dbReference type="FunFam" id="2.20.25.80:FF:000007">
    <property type="entry name" value="WRKY transcription factor 22"/>
    <property type="match status" value="1"/>
</dbReference>
<dbReference type="PROSITE" id="PS50811">
    <property type="entry name" value="WRKY"/>
    <property type="match status" value="1"/>
</dbReference>
<feature type="region of interest" description="Disordered" evidence="7">
    <location>
        <begin position="105"/>
        <end position="125"/>
    </location>
</feature>
<evidence type="ECO:0000256" key="5">
    <source>
        <dbReference type="ARBA" id="ARBA00023242"/>
    </source>
</evidence>
<dbReference type="PANTHER" id="PTHR32096">
    <property type="entry name" value="WRKY TRANSCRIPTION FACTOR 30-RELATED-RELATED"/>
    <property type="match status" value="1"/>
</dbReference>
<evidence type="ECO:0000256" key="1">
    <source>
        <dbReference type="ARBA" id="ARBA00004123"/>
    </source>
</evidence>
<reference evidence="9" key="1">
    <citation type="submission" date="2015-07" db="EMBL/GenBank/DDBJ databases">
        <title>MeaNS - Measles Nucleotide Surveillance Program.</title>
        <authorList>
            <person name="Tran T."/>
            <person name="Druce J."/>
        </authorList>
    </citation>
    <scope>NUCLEOTIDE SEQUENCE</scope>
</reference>
<name>A0A0K8WMH1_ACAKO</name>
<keyword evidence="4" id="KW-0804">Transcription</keyword>
<comment type="subcellular location">
    <subcellularLocation>
        <location evidence="1">Nucleus</location>
    </subcellularLocation>
</comment>
<evidence type="ECO:0000256" key="3">
    <source>
        <dbReference type="ARBA" id="ARBA00023125"/>
    </source>
</evidence>
<dbReference type="InterPro" id="IPR036576">
    <property type="entry name" value="WRKY_dom_sf"/>
</dbReference>
<dbReference type="Gene3D" id="2.20.25.80">
    <property type="entry name" value="WRKY domain"/>
    <property type="match status" value="1"/>
</dbReference>
<dbReference type="SMART" id="SM00774">
    <property type="entry name" value="WRKY"/>
    <property type="match status" value="1"/>
</dbReference>
<keyword evidence="5" id="KW-0539">Nucleus</keyword>
<dbReference type="InterPro" id="IPR044810">
    <property type="entry name" value="WRKY_plant"/>
</dbReference>
<proteinExistence type="inferred from homology"/>
<dbReference type="GO" id="GO:0005634">
    <property type="term" value="C:nucleus"/>
    <property type="evidence" value="ECO:0007669"/>
    <property type="project" value="UniProtKB-SubCell"/>
</dbReference>
<protein>
    <submittedName>
        <fullName evidence="9">WRKY transcription factor 29-like</fullName>
    </submittedName>
</protein>
<dbReference type="EMBL" id="GBYE01081043">
    <property type="protein sequence ID" value="JAI52341.1"/>
    <property type="molecule type" value="Transcribed_RNA"/>
</dbReference>
<accession>A0A0K8WMH1</accession>
<evidence type="ECO:0000256" key="4">
    <source>
        <dbReference type="ARBA" id="ARBA00023163"/>
    </source>
</evidence>
<sequence>MDELACFMDWDLQAIVRGYTGEQAPSESTTTTIIDVTNPNFPHFCSELQVQDDDPFCITFPEFSDTTLMLDELGDLHKPFSSTQTIITTTSLPIPKEVVIKASDQEVQDLHESPRKRISKKNQNKKVVKQVREDGLCDAWAWRKYGQKPIKGSPYPRSYYRCSSSKGCSARKQVERSHLDPQVFIVTYTAEHSDHDHTPRSSRKTRQYSNIIVPPETTHEHMTSSDNPLEDSIEDEPIIVSGGSDQCLNKDQLSSQVAQIGEIVTGHDNLTNDDWFPSIDELDGLSQEFALDGYLYGQL</sequence>
<comment type="similarity">
    <text evidence="6">Belongs to the WRKY group II-e family.</text>
</comment>